<dbReference type="Pfam" id="PF24494">
    <property type="entry name" value="DUF7587"/>
    <property type="match status" value="1"/>
</dbReference>
<reference evidence="2 3" key="1">
    <citation type="journal article" date="2012" name="PLoS Pathog.">
        <title>Diverse lifestyles and strategies of plant pathogenesis encoded in the genomes of eighteen Dothideomycetes fungi.</title>
        <authorList>
            <person name="Ohm R.A."/>
            <person name="Feau N."/>
            <person name="Henrissat B."/>
            <person name="Schoch C.L."/>
            <person name="Horwitz B.A."/>
            <person name="Barry K.W."/>
            <person name="Condon B.J."/>
            <person name="Copeland A.C."/>
            <person name="Dhillon B."/>
            <person name="Glaser F."/>
            <person name="Hesse C.N."/>
            <person name="Kosti I."/>
            <person name="LaButti K."/>
            <person name="Lindquist E.A."/>
            <person name="Lucas S."/>
            <person name="Salamov A.A."/>
            <person name="Bradshaw R.E."/>
            <person name="Ciuffetti L."/>
            <person name="Hamelin R.C."/>
            <person name="Kema G.H.J."/>
            <person name="Lawrence C."/>
            <person name="Scott J.A."/>
            <person name="Spatafora J.W."/>
            <person name="Turgeon B.G."/>
            <person name="de Wit P.J.G.M."/>
            <person name="Zhong S."/>
            <person name="Goodwin S.B."/>
            <person name="Grigoriev I.V."/>
        </authorList>
    </citation>
    <scope>NUCLEOTIDE SEQUENCE [LARGE SCALE GENOMIC DNA]</scope>
    <source>
        <strain evidence="3">28A</strain>
    </source>
</reference>
<evidence type="ECO:0000313" key="3">
    <source>
        <dbReference type="Proteomes" id="UP000016935"/>
    </source>
</evidence>
<proteinExistence type="predicted"/>
<dbReference type="EMBL" id="KB908703">
    <property type="protein sequence ID" value="EOA84699.1"/>
    <property type="molecule type" value="Genomic_DNA"/>
</dbReference>
<dbReference type="RefSeq" id="XP_008026982.1">
    <property type="nucleotide sequence ID" value="XM_008028791.1"/>
</dbReference>
<reference evidence="2 3" key="2">
    <citation type="journal article" date="2013" name="PLoS Genet.">
        <title>Comparative genome structure, secondary metabolite, and effector coding capacity across Cochliobolus pathogens.</title>
        <authorList>
            <person name="Condon B.J."/>
            <person name="Leng Y."/>
            <person name="Wu D."/>
            <person name="Bushley K.E."/>
            <person name="Ohm R.A."/>
            <person name="Otillar R."/>
            <person name="Martin J."/>
            <person name="Schackwitz W."/>
            <person name="Grimwood J."/>
            <person name="MohdZainudin N."/>
            <person name="Xue C."/>
            <person name="Wang R."/>
            <person name="Manning V.A."/>
            <person name="Dhillon B."/>
            <person name="Tu Z.J."/>
            <person name="Steffenson B.J."/>
            <person name="Salamov A."/>
            <person name="Sun H."/>
            <person name="Lowry S."/>
            <person name="LaButti K."/>
            <person name="Han J."/>
            <person name="Copeland A."/>
            <person name="Lindquist E."/>
            <person name="Barry K."/>
            <person name="Schmutz J."/>
            <person name="Baker S.E."/>
            <person name="Ciuffetti L.M."/>
            <person name="Grigoriev I.V."/>
            <person name="Zhong S."/>
            <person name="Turgeon B.G."/>
        </authorList>
    </citation>
    <scope>NUCLEOTIDE SEQUENCE [LARGE SCALE GENOMIC DNA]</scope>
    <source>
        <strain evidence="3">28A</strain>
    </source>
</reference>
<dbReference type="AlphaFoldDB" id="R0K5A8"/>
<name>R0K5A8_EXST2</name>
<dbReference type="Proteomes" id="UP000016935">
    <property type="component" value="Unassembled WGS sequence"/>
</dbReference>
<accession>R0K5A8</accession>
<gene>
    <name evidence="2" type="ORF">SETTUDRAFT_31946</name>
</gene>
<evidence type="ECO:0000259" key="1">
    <source>
        <dbReference type="Pfam" id="PF24494"/>
    </source>
</evidence>
<dbReference type="STRING" id="671987.R0K5A8"/>
<protein>
    <recommendedName>
        <fullName evidence="1">DUF7587 domain-containing protein</fullName>
    </recommendedName>
</protein>
<dbReference type="HOGENOM" id="CLU_102291_0_0_1"/>
<dbReference type="OrthoDB" id="4152607at2759"/>
<dbReference type="InterPro" id="IPR056009">
    <property type="entry name" value="DUF7587"/>
</dbReference>
<feature type="domain" description="DUF7587" evidence="1">
    <location>
        <begin position="29"/>
        <end position="176"/>
    </location>
</feature>
<keyword evidence="3" id="KW-1185">Reference proteome</keyword>
<sequence length="179" mass="20275">MTQDIEHLDATVFMPHGMLEGLSDQFDCIPHYLFRTSSPRSGGTTNETHVASVAAINHFDQSDILARDWDEAVVMLQQHLLWEPYAEDNLVSWTSSFIFVVQHAIRREETDKPTSASNSIYISVLDTRKVPRGTFLPARALLKAYDLPDEGKLKHDFYYGEYISQGSLYSDAISTTTLE</sequence>
<dbReference type="GeneID" id="19403604"/>
<organism evidence="2 3">
    <name type="scientific">Exserohilum turcicum (strain 28A)</name>
    <name type="common">Northern leaf blight fungus</name>
    <name type="synonym">Setosphaeria turcica</name>
    <dbReference type="NCBI Taxonomy" id="671987"/>
    <lineage>
        <taxon>Eukaryota</taxon>
        <taxon>Fungi</taxon>
        <taxon>Dikarya</taxon>
        <taxon>Ascomycota</taxon>
        <taxon>Pezizomycotina</taxon>
        <taxon>Dothideomycetes</taxon>
        <taxon>Pleosporomycetidae</taxon>
        <taxon>Pleosporales</taxon>
        <taxon>Pleosporineae</taxon>
        <taxon>Pleosporaceae</taxon>
        <taxon>Exserohilum</taxon>
    </lineage>
</organism>
<evidence type="ECO:0000313" key="2">
    <source>
        <dbReference type="EMBL" id="EOA84699.1"/>
    </source>
</evidence>